<name>A0ACA9LTR1_9GLOM</name>
<evidence type="ECO:0000313" key="1">
    <source>
        <dbReference type="EMBL" id="CAG8546163.1"/>
    </source>
</evidence>
<sequence>MSEKHSNNSNSEFSNKKRKPLNKDEKKRTKSSWIWHYFDKATDKDKDGKEFFVIICKILNDN</sequence>
<evidence type="ECO:0000313" key="2">
    <source>
        <dbReference type="Proteomes" id="UP000789702"/>
    </source>
</evidence>
<keyword evidence="2" id="KW-1185">Reference proteome</keyword>
<reference evidence="1" key="1">
    <citation type="submission" date="2021-06" db="EMBL/GenBank/DDBJ databases">
        <authorList>
            <person name="Kallberg Y."/>
            <person name="Tangrot J."/>
            <person name="Rosling A."/>
        </authorList>
    </citation>
    <scope>NUCLEOTIDE SEQUENCE</scope>
    <source>
        <strain evidence="1">IL203A</strain>
    </source>
</reference>
<dbReference type="Proteomes" id="UP000789702">
    <property type="component" value="Unassembled WGS sequence"/>
</dbReference>
<organism evidence="1 2">
    <name type="scientific">Dentiscutata heterogama</name>
    <dbReference type="NCBI Taxonomy" id="1316150"/>
    <lineage>
        <taxon>Eukaryota</taxon>
        <taxon>Fungi</taxon>
        <taxon>Fungi incertae sedis</taxon>
        <taxon>Mucoromycota</taxon>
        <taxon>Glomeromycotina</taxon>
        <taxon>Glomeromycetes</taxon>
        <taxon>Diversisporales</taxon>
        <taxon>Gigasporaceae</taxon>
        <taxon>Dentiscutata</taxon>
    </lineage>
</organism>
<protein>
    <submittedName>
        <fullName evidence="1">15112_t:CDS:1</fullName>
    </submittedName>
</protein>
<dbReference type="EMBL" id="CAJVPU010005324">
    <property type="protein sequence ID" value="CAG8546163.1"/>
    <property type="molecule type" value="Genomic_DNA"/>
</dbReference>
<feature type="non-terminal residue" evidence="1">
    <location>
        <position position="62"/>
    </location>
</feature>
<proteinExistence type="predicted"/>
<gene>
    <name evidence="1" type="ORF">DHETER_LOCUS5019</name>
</gene>
<accession>A0ACA9LTR1</accession>
<comment type="caution">
    <text evidence="1">The sequence shown here is derived from an EMBL/GenBank/DDBJ whole genome shotgun (WGS) entry which is preliminary data.</text>
</comment>